<reference evidence="1 2" key="1">
    <citation type="submission" date="2019-09" db="EMBL/GenBank/DDBJ databases">
        <title>Whole genome shotgun sequencing (WGS) of Ellagibacter isourolithinifaciens DSM 104140(T) and Adlercreutzia muris DSM 29508(T).</title>
        <authorList>
            <person name="Stoll D.A."/>
            <person name="Danylec N."/>
            <person name="Huch M."/>
        </authorList>
    </citation>
    <scope>NUCLEOTIDE SEQUENCE [LARGE SCALE GENOMIC DNA]</scope>
    <source>
        <strain evidence="1 2">DSM 29508</strain>
    </source>
</reference>
<evidence type="ECO:0000313" key="1">
    <source>
        <dbReference type="EMBL" id="KAB1636621.1"/>
    </source>
</evidence>
<accession>A0A7C8BST0</accession>
<dbReference type="AlphaFoldDB" id="A0A7C8BST0"/>
<dbReference type="EMBL" id="WAJS01000065">
    <property type="protein sequence ID" value="KAB1636621.1"/>
    <property type="molecule type" value="Genomic_DNA"/>
</dbReference>
<comment type="caution">
    <text evidence="1">The sequence shown here is derived from an EMBL/GenBank/DDBJ whole genome shotgun (WGS) entry which is preliminary data.</text>
</comment>
<gene>
    <name evidence="1" type="ORF">F8D48_11260</name>
</gene>
<sequence length="166" mass="19441">MAIMDLLLQKEVLCFEKSQLLDGKLLSSKFFRDPKLFTDRYLTMDFEDGRLCVLLIQDRKTTRYAIKSPYLEKVDVLGYVITAPEIEMLMIHSLDLYDDFKKHSSRKKPSVYLAEKKGIKTAKIKSEEHIRNFYTNHDIVDAITTHKRKSQNLNGTDRYFLADLLV</sequence>
<dbReference type="Proteomes" id="UP000479639">
    <property type="component" value="Unassembled WGS sequence"/>
</dbReference>
<dbReference type="RefSeq" id="WP_151432123.1">
    <property type="nucleotide sequence ID" value="NZ_JANJZI010000002.1"/>
</dbReference>
<proteinExistence type="predicted"/>
<protein>
    <submittedName>
        <fullName evidence="1">Uncharacterized protein</fullName>
    </submittedName>
</protein>
<keyword evidence="2" id="KW-1185">Reference proteome</keyword>
<evidence type="ECO:0000313" key="2">
    <source>
        <dbReference type="Proteomes" id="UP000479639"/>
    </source>
</evidence>
<organism evidence="1 2">
    <name type="scientific">Adlercreutzia muris</name>
    <dbReference type="NCBI Taxonomy" id="1796610"/>
    <lineage>
        <taxon>Bacteria</taxon>
        <taxon>Bacillati</taxon>
        <taxon>Actinomycetota</taxon>
        <taxon>Coriobacteriia</taxon>
        <taxon>Eggerthellales</taxon>
        <taxon>Eggerthellaceae</taxon>
        <taxon>Adlercreutzia</taxon>
    </lineage>
</organism>
<name>A0A7C8BST0_9ACTN</name>